<protein>
    <submittedName>
        <fullName evidence="1">Uncharacterized protein</fullName>
    </submittedName>
</protein>
<dbReference type="RefSeq" id="WP_241605441.1">
    <property type="nucleotide sequence ID" value="NZ_JAKVIN010000012.1"/>
</dbReference>
<dbReference type="Proteomes" id="UP001201844">
    <property type="component" value="Unassembled WGS sequence"/>
</dbReference>
<sequence length="342" mass="38698">MDTLKEFRFFPYYLNSRRIADITGERLPLASQTSLNNNSSTRVDAMDATLRASRRLIYSGKVPNLVSLISRREIANERVLSFVWGVFTFRGASKALDLELKGKPIVNGSFSGTIPLGDREYKISGQMHNEHYYSDSSISVLTKKRRMLILGHFDFSDEDSVIVSPYVMGELVEDRYFATSLSSSIRVFPNMIDQFAKIREIPLPSKEELRLLETMPEDDVKQAFADIIGEPYVPKDWGGEKSDLTTTKITLDGKTHPTAFIFKGPSVRGEMHPANMGKRGDQLVRVFDEPVNLVVVQHWNKIANSVVRIAEALAYDPRQPRQYCIIDGSETAHILKAYGRLK</sequence>
<keyword evidence="2" id="KW-1185">Reference proteome</keyword>
<gene>
    <name evidence="1" type="ORF">MKI86_22230</name>
</gene>
<evidence type="ECO:0000313" key="1">
    <source>
        <dbReference type="EMBL" id="MCJ8151858.1"/>
    </source>
</evidence>
<accession>A0ABT0CTC4</accession>
<dbReference type="EMBL" id="JAKVIN010000012">
    <property type="protein sequence ID" value="MCJ8151858.1"/>
    <property type="molecule type" value="Genomic_DNA"/>
</dbReference>
<proteinExistence type="predicted"/>
<comment type="caution">
    <text evidence="1">The sequence shown here is derived from an EMBL/GenBank/DDBJ whole genome shotgun (WGS) entry which is preliminary data.</text>
</comment>
<organism evidence="1 2">
    <name type="scientific">Shinella sedimenti</name>
    <dbReference type="NCBI Taxonomy" id="2919913"/>
    <lineage>
        <taxon>Bacteria</taxon>
        <taxon>Pseudomonadati</taxon>
        <taxon>Pseudomonadota</taxon>
        <taxon>Alphaproteobacteria</taxon>
        <taxon>Hyphomicrobiales</taxon>
        <taxon>Rhizobiaceae</taxon>
        <taxon>Shinella</taxon>
    </lineage>
</organism>
<reference evidence="1 2" key="1">
    <citation type="submission" date="2022-02" db="EMBL/GenBank/DDBJ databases">
        <title>Shinella B3.7 sp. nov., isolated from Sediment (Zhairuo Island).</title>
        <authorList>
            <person name="Chen G."/>
        </authorList>
    </citation>
    <scope>NUCLEOTIDE SEQUENCE [LARGE SCALE GENOMIC DNA]</scope>
    <source>
        <strain evidence="1 2">B3.7</strain>
    </source>
</reference>
<evidence type="ECO:0000313" key="2">
    <source>
        <dbReference type="Proteomes" id="UP001201844"/>
    </source>
</evidence>
<name>A0ABT0CTC4_9HYPH</name>